<evidence type="ECO:0000256" key="6">
    <source>
        <dbReference type="SAM" id="Phobius"/>
    </source>
</evidence>
<evidence type="ECO:0000256" key="2">
    <source>
        <dbReference type="ARBA" id="ARBA00007111"/>
    </source>
</evidence>
<feature type="chain" id="PRO_5042019232" evidence="7">
    <location>
        <begin position="19"/>
        <end position="137"/>
    </location>
</feature>
<dbReference type="PROSITE" id="PS51257">
    <property type="entry name" value="PROKAR_LIPOPROTEIN"/>
    <property type="match status" value="1"/>
</dbReference>
<dbReference type="Gene3D" id="1.20.140.150">
    <property type="match status" value="1"/>
</dbReference>
<proteinExistence type="inferred from homology"/>
<keyword evidence="3 6" id="KW-0812">Transmembrane</keyword>
<evidence type="ECO:0000256" key="7">
    <source>
        <dbReference type="SAM" id="SignalP"/>
    </source>
</evidence>
<dbReference type="GO" id="GO:0098970">
    <property type="term" value="P:postsynaptic neurotransmitter receptor diffusion trapping"/>
    <property type="evidence" value="ECO:0007669"/>
    <property type="project" value="TreeGrafter"/>
</dbReference>
<accession>A0AAD9KPU3</accession>
<dbReference type="Pfam" id="PF13903">
    <property type="entry name" value="Claudin_2"/>
    <property type="match status" value="1"/>
</dbReference>
<keyword evidence="5 6" id="KW-0472">Membrane</keyword>
<dbReference type="GO" id="GO:0019226">
    <property type="term" value="P:transmission of nerve impulse"/>
    <property type="evidence" value="ECO:0007669"/>
    <property type="project" value="TreeGrafter"/>
</dbReference>
<dbReference type="PANTHER" id="PTHR12107:SF0">
    <property type="entry name" value="STARGAZIN (MAMMALIAN CALCIUM CHANNEL) HOMOLOG"/>
    <property type="match status" value="1"/>
</dbReference>
<evidence type="ECO:0000256" key="5">
    <source>
        <dbReference type="ARBA" id="ARBA00023136"/>
    </source>
</evidence>
<gene>
    <name evidence="8" type="ORF">NP493_746g01024</name>
</gene>
<dbReference type="InterPro" id="IPR004031">
    <property type="entry name" value="PMP22/EMP/MP20/Claudin"/>
</dbReference>
<keyword evidence="4 6" id="KW-1133">Transmembrane helix</keyword>
<comment type="caution">
    <text evidence="8">The sequence shown here is derived from an EMBL/GenBank/DDBJ whole genome shotgun (WGS) entry which is preliminary data.</text>
</comment>
<evidence type="ECO:0000313" key="9">
    <source>
        <dbReference type="Proteomes" id="UP001209878"/>
    </source>
</evidence>
<dbReference type="GO" id="GO:0098839">
    <property type="term" value="C:postsynaptic density membrane"/>
    <property type="evidence" value="ECO:0007669"/>
    <property type="project" value="TreeGrafter"/>
</dbReference>
<dbReference type="GO" id="GO:0098943">
    <property type="term" value="P:neurotransmitter receptor transport, postsynaptic endosome to lysosome"/>
    <property type="evidence" value="ECO:0007669"/>
    <property type="project" value="TreeGrafter"/>
</dbReference>
<dbReference type="PRINTS" id="PR01792">
    <property type="entry name" value="VDCCGAMMA"/>
</dbReference>
<organism evidence="8 9">
    <name type="scientific">Ridgeia piscesae</name>
    <name type="common">Tubeworm</name>
    <dbReference type="NCBI Taxonomy" id="27915"/>
    <lineage>
        <taxon>Eukaryota</taxon>
        <taxon>Metazoa</taxon>
        <taxon>Spiralia</taxon>
        <taxon>Lophotrochozoa</taxon>
        <taxon>Annelida</taxon>
        <taxon>Polychaeta</taxon>
        <taxon>Sedentaria</taxon>
        <taxon>Canalipalpata</taxon>
        <taxon>Sabellida</taxon>
        <taxon>Siboglinidae</taxon>
        <taxon>Ridgeia</taxon>
    </lineage>
</organism>
<comment type="similarity">
    <text evidence="2">Belongs to the PMP-22/EMP/MP20 family. CACNG subfamily.</text>
</comment>
<protein>
    <submittedName>
        <fullName evidence="8">Uncharacterized protein</fullName>
    </submittedName>
</protein>
<dbReference type="GO" id="GO:0005245">
    <property type="term" value="F:voltage-gated calcium channel activity"/>
    <property type="evidence" value="ECO:0007669"/>
    <property type="project" value="TreeGrafter"/>
</dbReference>
<comment type="subcellular location">
    <subcellularLocation>
        <location evidence="1">Membrane</location>
        <topology evidence="1">Multi-pass membrane protein</topology>
    </subcellularLocation>
</comment>
<sequence>MRHASLAVVFSLVTLVVGLACATFGRFTRSYFALIGSVILVVTGLLLTLGLVLYVRAVSDEVGYRKPPIDNMPAFQYSYSWSFCFAAIALVSTNIVAVANVYLYQGGYLDVIAPSTSLGMGSAGSEVSFEGAVVIVH</sequence>
<dbReference type="InterPro" id="IPR008368">
    <property type="entry name" value="VDCC_gsu"/>
</dbReference>
<name>A0AAD9KPU3_RIDPI</name>
<dbReference type="Proteomes" id="UP001209878">
    <property type="component" value="Unassembled WGS sequence"/>
</dbReference>
<evidence type="ECO:0000256" key="1">
    <source>
        <dbReference type="ARBA" id="ARBA00004141"/>
    </source>
</evidence>
<evidence type="ECO:0000313" key="8">
    <source>
        <dbReference type="EMBL" id="KAK2175124.1"/>
    </source>
</evidence>
<feature type="transmembrane region" description="Helical" evidence="6">
    <location>
        <begin position="79"/>
        <end position="104"/>
    </location>
</feature>
<keyword evidence="9" id="KW-1185">Reference proteome</keyword>
<dbReference type="GO" id="GO:0051968">
    <property type="term" value="P:positive regulation of synaptic transmission, glutamatergic"/>
    <property type="evidence" value="ECO:0007669"/>
    <property type="project" value="TreeGrafter"/>
</dbReference>
<evidence type="ECO:0000256" key="4">
    <source>
        <dbReference type="ARBA" id="ARBA00022989"/>
    </source>
</evidence>
<evidence type="ECO:0000256" key="3">
    <source>
        <dbReference type="ARBA" id="ARBA00022692"/>
    </source>
</evidence>
<dbReference type="EMBL" id="JAODUO010000748">
    <property type="protein sequence ID" value="KAK2175124.1"/>
    <property type="molecule type" value="Genomic_DNA"/>
</dbReference>
<dbReference type="InterPro" id="IPR051072">
    <property type="entry name" value="CACNG_subunit"/>
</dbReference>
<feature type="signal peptide" evidence="7">
    <location>
        <begin position="1"/>
        <end position="18"/>
    </location>
</feature>
<dbReference type="GO" id="GO:0032281">
    <property type="term" value="C:AMPA glutamate receptor complex"/>
    <property type="evidence" value="ECO:0007669"/>
    <property type="project" value="TreeGrafter"/>
</dbReference>
<dbReference type="GO" id="GO:0099590">
    <property type="term" value="P:neurotransmitter receptor internalization"/>
    <property type="evidence" value="ECO:0007669"/>
    <property type="project" value="TreeGrafter"/>
</dbReference>
<keyword evidence="7" id="KW-0732">Signal</keyword>
<dbReference type="PANTHER" id="PTHR12107">
    <property type="entry name" value="VOLTAGE-DEPENDENT CALCIUM CHANNEL GAMMA SUBUNIT"/>
    <property type="match status" value="1"/>
</dbReference>
<reference evidence="8" key="1">
    <citation type="journal article" date="2023" name="Mol. Biol. Evol.">
        <title>Third-Generation Sequencing Reveals the Adaptive Role of the Epigenome in Three Deep-Sea Polychaetes.</title>
        <authorList>
            <person name="Perez M."/>
            <person name="Aroh O."/>
            <person name="Sun Y."/>
            <person name="Lan Y."/>
            <person name="Juniper S.K."/>
            <person name="Young C.R."/>
            <person name="Angers B."/>
            <person name="Qian P.Y."/>
        </authorList>
    </citation>
    <scope>NUCLEOTIDE SEQUENCE</scope>
    <source>
        <strain evidence="8">R07B-5</strain>
    </source>
</reference>
<dbReference type="GO" id="GO:0016247">
    <property type="term" value="F:channel regulator activity"/>
    <property type="evidence" value="ECO:0007669"/>
    <property type="project" value="TreeGrafter"/>
</dbReference>
<dbReference type="AlphaFoldDB" id="A0AAD9KPU3"/>
<feature type="transmembrane region" description="Helical" evidence="6">
    <location>
        <begin position="32"/>
        <end position="58"/>
    </location>
</feature>